<feature type="transmembrane region" description="Helical" evidence="2">
    <location>
        <begin position="59"/>
        <end position="79"/>
    </location>
</feature>
<protein>
    <submittedName>
        <fullName evidence="3">Uncharacterized protein</fullName>
    </submittedName>
</protein>
<dbReference type="Proteomes" id="UP000032458">
    <property type="component" value="Unassembled WGS sequence"/>
</dbReference>
<organism evidence="3 4">
    <name type="scientific">Streptomyces natalensis ATCC 27448</name>
    <dbReference type="NCBI Taxonomy" id="1240678"/>
    <lineage>
        <taxon>Bacteria</taxon>
        <taxon>Bacillati</taxon>
        <taxon>Actinomycetota</taxon>
        <taxon>Actinomycetes</taxon>
        <taxon>Kitasatosporales</taxon>
        <taxon>Streptomycetaceae</taxon>
        <taxon>Streptomyces</taxon>
    </lineage>
</organism>
<feature type="region of interest" description="Disordered" evidence="1">
    <location>
        <begin position="88"/>
        <end position="107"/>
    </location>
</feature>
<comment type="caution">
    <text evidence="3">The sequence shown here is derived from an EMBL/GenBank/DDBJ whole genome shotgun (WGS) entry which is preliminary data.</text>
</comment>
<dbReference type="RefSeq" id="WP_030064753.1">
    <property type="nucleotide sequence ID" value="NZ_JRKI01000026.1"/>
</dbReference>
<evidence type="ECO:0000313" key="4">
    <source>
        <dbReference type="Proteomes" id="UP000032458"/>
    </source>
</evidence>
<reference evidence="3 4" key="1">
    <citation type="submission" date="2014-09" db="EMBL/GenBank/DDBJ databases">
        <title>Draft genome sequence of Streptomyces natalensis ATCC 27448, producer of the antifungal pimaricin.</title>
        <authorList>
            <person name="Mendes M.V."/>
            <person name="Beites T."/>
            <person name="Pires S."/>
            <person name="Santos C.L."/>
            <person name="Moradas-Ferreira P."/>
        </authorList>
    </citation>
    <scope>NUCLEOTIDE SEQUENCE [LARGE SCALE GENOMIC DNA]</scope>
    <source>
        <strain evidence="3 4">ATCC 27448</strain>
    </source>
</reference>
<keyword evidence="4" id="KW-1185">Reference proteome</keyword>
<evidence type="ECO:0000256" key="1">
    <source>
        <dbReference type="SAM" id="MobiDB-lite"/>
    </source>
</evidence>
<evidence type="ECO:0000256" key="2">
    <source>
        <dbReference type="SAM" id="Phobius"/>
    </source>
</evidence>
<proteinExistence type="predicted"/>
<keyword evidence="2" id="KW-1133">Transmembrane helix</keyword>
<evidence type="ECO:0000313" key="3">
    <source>
        <dbReference type="EMBL" id="KIZ16821.1"/>
    </source>
</evidence>
<dbReference type="EMBL" id="JRKI01000026">
    <property type="protein sequence ID" value="KIZ16821.1"/>
    <property type="molecule type" value="Genomic_DNA"/>
</dbReference>
<sequence>MQLTDAQLWAAALGYLSPPVIAIVQQPRFAGPLKALIMLVWAVLVGLGTAYLNDQFHGQTITTCMLTAAVAIGVAYHTLWRPSGIAPGIEVGTSSSSRAVPQEPQGA</sequence>
<keyword evidence="2" id="KW-0812">Transmembrane</keyword>
<accession>A0A0D7CL72</accession>
<feature type="transmembrane region" description="Helical" evidence="2">
    <location>
        <begin position="36"/>
        <end position="53"/>
    </location>
</feature>
<dbReference type="AlphaFoldDB" id="A0A0D7CL72"/>
<gene>
    <name evidence="3" type="ORF">SNA_17625</name>
</gene>
<keyword evidence="2" id="KW-0472">Membrane</keyword>
<name>A0A0D7CL72_9ACTN</name>
<feature type="transmembrane region" description="Helical" evidence="2">
    <location>
        <begin position="6"/>
        <end position="24"/>
    </location>
</feature>
<dbReference type="PATRIC" id="fig|1240678.4.peg.3712"/>